<feature type="domain" description="VOC" evidence="1">
    <location>
        <begin position="8"/>
        <end position="133"/>
    </location>
</feature>
<dbReference type="RefSeq" id="WP_110485225.1">
    <property type="nucleotide sequence ID" value="NZ_QJVC01000008.1"/>
</dbReference>
<keyword evidence="3" id="KW-1185">Reference proteome</keyword>
<sequence length="139" mass="15290">MDENVAGALHHIELWVPSIERATVEWGWMLTTLGYSLDQNWGKGASWRRGSSYLVTEESPAMSAHQHERTAPGLNHLAFHAGSRERVDALVVAAMAHGWKQLFAEKYPHAGGDDHYAAYLVNSDGFEVELVAEAGSESS</sequence>
<dbReference type="Gene3D" id="3.10.180.10">
    <property type="entry name" value="2,3-Dihydroxybiphenyl 1,2-Dioxygenase, domain 1"/>
    <property type="match status" value="1"/>
</dbReference>
<reference evidence="2 3" key="1">
    <citation type="submission" date="2018-05" db="EMBL/GenBank/DDBJ databases">
        <title>Genetic diversity of glacier-inhabiting Cryobacterium bacteria in China and description of Cryobacterium mengkeensis sp. nov. and Arthrobacter glacialis sp. nov.</title>
        <authorList>
            <person name="Liu Q."/>
            <person name="Xin Y.-H."/>
        </authorList>
    </citation>
    <scope>NUCLEOTIDE SEQUENCE [LARGE SCALE GENOMIC DNA]</scope>
    <source>
        <strain evidence="2 3">B7</strain>
    </source>
</reference>
<dbReference type="PANTHER" id="PTHR36113:SF6">
    <property type="entry name" value="FOSFOMYCIN RESISTANCE PROTEIN FOSX"/>
    <property type="match status" value="1"/>
</dbReference>
<dbReference type="SUPFAM" id="SSF54593">
    <property type="entry name" value="Glyoxalase/Bleomycin resistance protein/Dihydroxybiphenyl dioxygenase"/>
    <property type="match status" value="1"/>
</dbReference>
<proteinExistence type="predicted"/>
<protein>
    <submittedName>
        <fullName evidence="2">Glyoxalase</fullName>
    </submittedName>
</protein>
<dbReference type="Proteomes" id="UP000247980">
    <property type="component" value="Unassembled WGS sequence"/>
</dbReference>
<dbReference type="EMBL" id="QJVC01000008">
    <property type="protein sequence ID" value="PYI38478.1"/>
    <property type="molecule type" value="Genomic_DNA"/>
</dbReference>
<dbReference type="PANTHER" id="PTHR36113">
    <property type="entry name" value="LYASE, PUTATIVE-RELATED-RELATED"/>
    <property type="match status" value="1"/>
</dbReference>
<evidence type="ECO:0000313" key="2">
    <source>
        <dbReference type="EMBL" id="PYI38478.1"/>
    </source>
</evidence>
<dbReference type="AlphaFoldDB" id="A0A2V5IPF6"/>
<dbReference type="PROSITE" id="PS51819">
    <property type="entry name" value="VOC"/>
    <property type="match status" value="1"/>
</dbReference>
<dbReference type="InterPro" id="IPR029068">
    <property type="entry name" value="Glyas_Bleomycin-R_OHBP_Dase"/>
</dbReference>
<comment type="caution">
    <text evidence="2">The sequence shown here is derived from an EMBL/GenBank/DDBJ whole genome shotgun (WGS) entry which is preliminary data.</text>
</comment>
<accession>A0A2V5IPF6</accession>
<organism evidence="2 3">
    <name type="scientific">Arthrobacter psychrolactophilus</name>
    <dbReference type="NCBI Taxonomy" id="92442"/>
    <lineage>
        <taxon>Bacteria</taxon>
        <taxon>Bacillati</taxon>
        <taxon>Actinomycetota</taxon>
        <taxon>Actinomycetes</taxon>
        <taxon>Micrococcales</taxon>
        <taxon>Micrococcaceae</taxon>
        <taxon>Arthrobacter</taxon>
    </lineage>
</organism>
<dbReference type="OrthoDB" id="5296884at2"/>
<evidence type="ECO:0000259" key="1">
    <source>
        <dbReference type="PROSITE" id="PS51819"/>
    </source>
</evidence>
<dbReference type="Pfam" id="PF13669">
    <property type="entry name" value="Glyoxalase_4"/>
    <property type="match status" value="1"/>
</dbReference>
<dbReference type="InterPro" id="IPR037523">
    <property type="entry name" value="VOC_core"/>
</dbReference>
<gene>
    <name evidence="2" type="ORF">CVS30_10160</name>
</gene>
<evidence type="ECO:0000313" key="3">
    <source>
        <dbReference type="Proteomes" id="UP000247980"/>
    </source>
</evidence>
<dbReference type="InterPro" id="IPR051332">
    <property type="entry name" value="Fosfomycin_Res_Enzymes"/>
</dbReference>
<name>A0A2V5IPF6_9MICC</name>